<protein>
    <recommendedName>
        <fullName evidence="3">Secreted protein</fullName>
    </recommendedName>
</protein>
<dbReference type="EMBL" id="GGEC01031685">
    <property type="protein sequence ID" value="MBX12169.1"/>
    <property type="molecule type" value="Transcribed_RNA"/>
</dbReference>
<evidence type="ECO:0000256" key="1">
    <source>
        <dbReference type="SAM" id="SignalP"/>
    </source>
</evidence>
<proteinExistence type="predicted"/>
<reference evidence="2" key="1">
    <citation type="submission" date="2018-02" db="EMBL/GenBank/DDBJ databases">
        <title>Rhizophora mucronata_Transcriptome.</title>
        <authorList>
            <person name="Meera S.P."/>
            <person name="Sreeshan A."/>
            <person name="Augustine A."/>
        </authorList>
    </citation>
    <scope>NUCLEOTIDE SEQUENCE</scope>
    <source>
        <tissue evidence="2">Leaf</tissue>
    </source>
</reference>
<feature type="signal peptide" evidence="1">
    <location>
        <begin position="1"/>
        <end position="21"/>
    </location>
</feature>
<dbReference type="AlphaFoldDB" id="A0A2P2L2F9"/>
<name>A0A2P2L2F9_RHIMU</name>
<accession>A0A2P2L2F9</accession>
<evidence type="ECO:0008006" key="3">
    <source>
        <dbReference type="Google" id="ProtNLM"/>
    </source>
</evidence>
<sequence length="103" mass="11737">MCNTEFLKLKSLCNTWAIVLALFQINVQLNNKMCLTIHTCIRNQVSKSQVKLSSSSTNMNSLIIRYNENFQCSTFLTLLFFLLKAASKSQKGKICHISQNNKT</sequence>
<keyword evidence="1" id="KW-0732">Signal</keyword>
<feature type="chain" id="PRO_5015136596" description="Secreted protein" evidence="1">
    <location>
        <begin position="22"/>
        <end position="103"/>
    </location>
</feature>
<evidence type="ECO:0000313" key="2">
    <source>
        <dbReference type="EMBL" id="MBX12169.1"/>
    </source>
</evidence>
<organism evidence="2">
    <name type="scientific">Rhizophora mucronata</name>
    <name type="common">Asiatic mangrove</name>
    <dbReference type="NCBI Taxonomy" id="61149"/>
    <lineage>
        <taxon>Eukaryota</taxon>
        <taxon>Viridiplantae</taxon>
        <taxon>Streptophyta</taxon>
        <taxon>Embryophyta</taxon>
        <taxon>Tracheophyta</taxon>
        <taxon>Spermatophyta</taxon>
        <taxon>Magnoliopsida</taxon>
        <taxon>eudicotyledons</taxon>
        <taxon>Gunneridae</taxon>
        <taxon>Pentapetalae</taxon>
        <taxon>rosids</taxon>
        <taxon>fabids</taxon>
        <taxon>Malpighiales</taxon>
        <taxon>Rhizophoraceae</taxon>
        <taxon>Rhizophora</taxon>
    </lineage>
</organism>